<keyword evidence="2" id="KW-1185">Reference proteome</keyword>
<dbReference type="AlphaFoldDB" id="A0A6A6UVM2"/>
<dbReference type="EMBL" id="MU006613">
    <property type="protein sequence ID" value="KAF2742185.1"/>
    <property type="molecule type" value="Genomic_DNA"/>
</dbReference>
<evidence type="ECO:0000313" key="2">
    <source>
        <dbReference type="Proteomes" id="UP000799440"/>
    </source>
</evidence>
<evidence type="ECO:0000313" key="1">
    <source>
        <dbReference type="EMBL" id="KAF2742185.1"/>
    </source>
</evidence>
<sequence>MATLLCLHGVSLLPLQSRSSLPSLNGTTDIFVLAVPRLSVPRPAFNGQYKCILHLSLLASLLYLTMPVTAYRSAIGICPASDCLITQSIPSYTAQYS</sequence>
<name>A0A6A6UVM2_9PLEO</name>
<organism evidence="1 2">
    <name type="scientific">Sporormia fimetaria CBS 119925</name>
    <dbReference type="NCBI Taxonomy" id="1340428"/>
    <lineage>
        <taxon>Eukaryota</taxon>
        <taxon>Fungi</taxon>
        <taxon>Dikarya</taxon>
        <taxon>Ascomycota</taxon>
        <taxon>Pezizomycotina</taxon>
        <taxon>Dothideomycetes</taxon>
        <taxon>Pleosporomycetidae</taxon>
        <taxon>Pleosporales</taxon>
        <taxon>Sporormiaceae</taxon>
        <taxon>Sporormia</taxon>
    </lineage>
</organism>
<accession>A0A6A6UVM2</accession>
<protein>
    <submittedName>
        <fullName evidence="1">Uncharacterized protein</fullName>
    </submittedName>
</protein>
<gene>
    <name evidence="1" type="ORF">M011DRAFT_472420</name>
</gene>
<proteinExistence type="predicted"/>
<dbReference type="Proteomes" id="UP000799440">
    <property type="component" value="Unassembled WGS sequence"/>
</dbReference>
<reference evidence="1" key="1">
    <citation type="journal article" date="2020" name="Stud. Mycol.">
        <title>101 Dothideomycetes genomes: a test case for predicting lifestyles and emergence of pathogens.</title>
        <authorList>
            <person name="Haridas S."/>
            <person name="Albert R."/>
            <person name="Binder M."/>
            <person name="Bloem J."/>
            <person name="Labutti K."/>
            <person name="Salamov A."/>
            <person name="Andreopoulos B."/>
            <person name="Baker S."/>
            <person name="Barry K."/>
            <person name="Bills G."/>
            <person name="Bluhm B."/>
            <person name="Cannon C."/>
            <person name="Castanera R."/>
            <person name="Culley D."/>
            <person name="Daum C."/>
            <person name="Ezra D."/>
            <person name="Gonzalez J."/>
            <person name="Henrissat B."/>
            <person name="Kuo A."/>
            <person name="Liang C."/>
            <person name="Lipzen A."/>
            <person name="Lutzoni F."/>
            <person name="Magnuson J."/>
            <person name="Mondo S."/>
            <person name="Nolan M."/>
            <person name="Ohm R."/>
            <person name="Pangilinan J."/>
            <person name="Park H.-J."/>
            <person name="Ramirez L."/>
            <person name="Alfaro M."/>
            <person name="Sun H."/>
            <person name="Tritt A."/>
            <person name="Yoshinaga Y."/>
            <person name="Zwiers L.-H."/>
            <person name="Turgeon B."/>
            <person name="Goodwin S."/>
            <person name="Spatafora J."/>
            <person name="Crous P."/>
            <person name="Grigoriev I."/>
        </authorList>
    </citation>
    <scope>NUCLEOTIDE SEQUENCE</scope>
    <source>
        <strain evidence="1">CBS 119925</strain>
    </source>
</reference>